<dbReference type="Pfam" id="PF08646">
    <property type="entry name" value="Rep_fac-A_C"/>
    <property type="match status" value="1"/>
</dbReference>
<comment type="caution">
    <text evidence="5">The sequence shown here is derived from an EMBL/GenBank/DDBJ whole genome shotgun (WGS) entry which is preliminary data.</text>
</comment>
<dbReference type="InterPro" id="IPR036961">
    <property type="entry name" value="Kinesin_motor_dom_sf"/>
</dbReference>
<accession>A0A9J5ZRJ4</accession>
<dbReference type="InterPro" id="IPR013955">
    <property type="entry name" value="Rep_factor-A_C"/>
</dbReference>
<dbReference type="GO" id="GO:0003777">
    <property type="term" value="F:microtubule motor activity"/>
    <property type="evidence" value="ECO:0007669"/>
    <property type="project" value="InterPro"/>
</dbReference>
<dbReference type="GO" id="GO:0007018">
    <property type="term" value="P:microtubule-based movement"/>
    <property type="evidence" value="ECO:0007669"/>
    <property type="project" value="InterPro"/>
</dbReference>
<dbReference type="SUPFAM" id="SSF52540">
    <property type="entry name" value="P-loop containing nucleoside triphosphate hydrolases"/>
    <property type="match status" value="1"/>
</dbReference>
<dbReference type="SMART" id="SM00129">
    <property type="entry name" value="KISc"/>
    <property type="match status" value="1"/>
</dbReference>
<evidence type="ECO:0000256" key="3">
    <source>
        <dbReference type="SAM" id="MobiDB-lite"/>
    </source>
</evidence>
<dbReference type="Pfam" id="PF00225">
    <property type="entry name" value="Kinesin"/>
    <property type="match status" value="1"/>
</dbReference>
<dbReference type="InterPro" id="IPR027417">
    <property type="entry name" value="P-loop_NTPase"/>
</dbReference>
<name>A0A9J5ZRJ4_SOLCO</name>
<evidence type="ECO:0000256" key="2">
    <source>
        <dbReference type="PROSITE-ProRule" id="PRU00283"/>
    </source>
</evidence>
<dbReference type="PANTHER" id="PTHR47969:SF9">
    <property type="entry name" value="KINESIN-LIKE PROTEIN"/>
    <property type="match status" value="1"/>
</dbReference>
<dbReference type="PANTHER" id="PTHR47969">
    <property type="entry name" value="CHROMOSOME-ASSOCIATED KINESIN KIF4A-RELATED"/>
    <property type="match status" value="1"/>
</dbReference>
<organism evidence="5 6">
    <name type="scientific">Solanum commersonii</name>
    <name type="common">Commerson's wild potato</name>
    <name type="synonym">Commerson's nightshade</name>
    <dbReference type="NCBI Taxonomy" id="4109"/>
    <lineage>
        <taxon>Eukaryota</taxon>
        <taxon>Viridiplantae</taxon>
        <taxon>Streptophyta</taxon>
        <taxon>Embryophyta</taxon>
        <taxon>Tracheophyta</taxon>
        <taxon>Spermatophyta</taxon>
        <taxon>Magnoliopsida</taxon>
        <taxon>eudicotyledons</taxon>
        <taxon>Gunneridae</taxon>
        <taxon>Pentapetalae</taxon>
        <taxon>asterids</taxon>
        <taxon>lamiids</taxon>
        <taxon>Solanales</taxon>
        <taxon>Solanaceae</taxon>
        <taxon>Solanoideae</taxon>
        <taxon>Solaneae</taxon>
        <taxon>Solanum</taxon>
    </lineage>
</organism>
<dbReference type="AlphaFoldDB" id="A0A9J5ZRJ4"/>
<feature type="region of interest" description="Disordered" evidence="3">
    <location>
        <begin position="1102"/>
        <end position="1121"/>
    </location>
</feature>
<protein>
    <recommendedName>
        <fullName evidence="4">Kinesin motor domain-containing protein</fullName>
    </recommendedName>
</protein>
<dbReference type="GO" id="GO:0005875">
    <property type="term" value="C:microtubule associated complex"/>
    <property type="evidence" value="ECO:0007669"/>
    <property type="project" value="TreeGrafter"/>
</dbReference>
<dbReference type="GO" id="GO:0008017">
    <property type="term" value="F:microtubule binding"/>
    <property type="evidence" value="ECO:0007669"/>
    <property type="project" value="InterPro"/>
</dbReference>
<dbReference type="InterPro" id="IPR027640">
    <property type="entry name" value="Kinesin-like_fam"/>
</dbReference>
<feature type="domain" description="Kinesin motor" evidence="4">
    <location>
        <begin position="204"/>
        <end position="325"/>
    </location>
</feature>
<dbReference type="PROSITE" id="PS50067">
    <property type="entry name" value="KINESIN_MOTOR_2"/>
    <property type="match status" value="2"/>
</dbReference>
<dbReference type="InterPro" id="IPR001752">
    <property type="entry name" value="Kinesin_motor_dom"/>
</dbReference>
<dbReference type="PRINTS" id="PR00380">
    <property type="entry name" value="KINESINHEAVY"/>
</dbReference>
<keyword evidence="6" id="KW-1185">Reference proteome</keyword>
<comment type="caution">
    <text evidence="2">Lacks conserved residue(s) required for the propagation of feature annotation.</text>
</comment>
<evidence type="ECO:0000256" key="1">
    <source>
        <dbReference type="ARBA" id="ARBA00023175"/>
    </source>
</evidence>
<dbReference type="Gene3D" id="2.40.50.140">
    <property type="entry name" value="Nucleic acid-binding proteins"/>
    <property type="match status" value="1"/>
</dbReference>
<reference evidence="5 6" key="1">
    <citation type="submission" date="2020-09" db="EMBL/GenBank/DDBJ databases">
        <title>De no assembly of potato wild relative species, Solanum commersonii.</title>
        <authorList>
            <person name="Cho K."/>
        </authorList>
    </citation>
    <scope>NUCLEOTIDE SEQUENCE [LARGE SCALE GENOMIC DNA]</scope>
    <source>
        <strain evidence="5">LZ3.2</strain>
        <tissue evidence="5">Leaf</tissue>
    </source>
</reference>
<feature type="domain" description="Kinesin motor" evidence="4">
    <location>
        <begin position="334"/>
        <end position="461"/>
    </location>
</feature>
<dbReference type="OrthoDB" id="10361716at2759"/>
<gene>
    <name evidence="5" type="ORF">H5410_014484</name>
</gene>
<proteinExistence type="inferred from homology"/>
<dbReference type="SUPFAM" id="SSF50249">
    <property type="entry name" value="Nucleic acid-binding proteins"/>
    <property type="match status" value="1"/>
</dbReference>
<dbReference type="Gene3D" id="3.40.850.10">
    <property type="entry name" value="Kinesin motor domain"/>
    <property type="match status" value="2"/>
</dbReference>
<dbReference type="GO" id="GO:0007052">
    <property type="term" value="P:mitotic spindle organization"/>
    <property type="evidence" value="ECO:0007669"/>
    <property type="project" value="TreeGrafter"/>
</dbReference>
<dbReference type="Proteomes" id="UP000824120">
    <property type="component" value="Chromosome 3"/>
</dbReference>
<dbReference type="EMBL" id="JACXVP010000003">
    <property type="protein sequence ID" value="KAG5614660.1"/>
    <property type="molecule type" value="Genomic_DNA"/>
</dbReference>
<dbReference type="GO" id="GO:0051231">
    <property type="term" value="P:spindle elongation"/>
    <property type="evidence" value="ECO:0007669"/>
    <property type="project" value="TreeGrafter"/>
</dbReference>
<evidence type="ECO:0000259" key="4">
    <source>
        <dbReference type="PROSITE" id="PS50067"/>
    </source>
</evidence>
<evidence type="ECO:0000313" key="5">
    <source>
        <dbReference type="EMBL" id="KAG5614660.1"/>
    </source>
</evidence>
<comment type="similarity">
    <text evidence="2">Belongs to the TRAFAC class myosin-kinesin ATPase superfamily. Kinesin family.</text>
</comment>
<evidence type="ECO:0000313" key="6">
    <source>
        <dbReference type="Proteomes" id="UP000824120"/>
    </source>
</evidence>
<keyword evidence="2" id="KW-0547">Nucleotide-binding</keyword>
<dbReference type="InterPro" id="IPR012340">
    <property type="entry name" value="NA-bd_OB-fold"/>
</dbReference>
<keyword evidence="1 2" id="KW-0505">Motor protein</keyword>
<keyword evidence="2" id="KW-0067">ATP-binding</keyword>
<sequence length="1121" mass="125520">MYLEKFKQLESTVLLLEKEAAKNRAVQVSLIQKMLQHLEARDNDILRVNTKASTATAHLEQIQCALYSFVFHFKLYDRHGHITVVAGSSKTDFISTKMNLLNSPDVRTLHPMPFACGSTQLNTNPTGSAAASPLSPAYKDCFNYQCKLYIQANHSTTFTDIPHEITSSLVPDINMQMNDLQVRQTENLPTPGRVQQLQSVVVTKVRVILTVRPFRPAEINSIDGNAISSVSVLNSECQPSEDVTVHLKNHETSPNERYKLDAFFGQQDNNISQIFRKEVSPFIPQILEDYNLTIFPYAATGSGKTYTMQGIENLAALMPLAMSSIISNSQGKSTVTISYYETYMVTVYVSAPTCHHTRNVITGNFNLIDLAGNKDNRRTCNTGIRVQESTKINQSLFALSNVIYALNNNQPRIPYTESKFTRLLQDTVGGTSRASMVACLNPAEYQESLHTVSLAARSRQISNFLASVEKANAPKVKTDMEAKLQPWLQSKGKTKSTHTIRPFDSPFTSKTPNSICSTRKLHFFGNSSNQKFLSNQRASNIKKRDPYGHCRNFFKNGHRAKLVAKVQDLGDTGGQREEKKIDFLAERVVPHSNTADFLTQTSPAGEIKNKLLNDTHTAIWFAIFPTTMVLRLNIDQIEPATRDWICKVQIVEIGRPRESLDKKCTFQNLILEDEQECQIRGVMYSDEIEHQSINSLWILDKAIIEQIKPSNEVEKPLPPPTKLNITSFDRIPHLVVDSAAEIGTSIVLAIIKLKYTSSLLQSSCNISFCVILYADVLAVVLRCGPQKNAGRSHHRCREITLCDNQKYFHLLTTFCTSAQSVPLHSMGGFWRNRRTPNFLKNGNRDRSTCNPWKKYRNFYLSRAHRRLGTTPRSVESNYPQAVALLNWAKENKTLLLTSPSNTTSTSSSLAPMIATPSGQQLISIAEISSAPSMGVFYVQAEMAILDEFQDFCVLECSGCKQKKRTKDRKDFDCPRCNRKTSLVPRCSFQIDLIDDTATATASISAELGEKLLSMTAEDIFDITCTKRQSLSLNHVHEMLSSKVFEIQLRKSSWSSSNTTTTTLSILSYMEKPHTTQSTTDRTSKKIKPLEITEVQVMATTAAAGPSNAVGKFEPPTPTKKV</sequence>
<feature type="binding site" evidence="2">
    <location>
        <begin position="298"/>
        <end position="305"/>
    </location>
    <ligand>
        <name>ATP</name>
        <dbReference type="ChEBI" id="CHEBI:30616"/>
    </ligand>
</feature>
<dbReference type="GO" id="GO:0005524">
    <property type="term" value="F:ATP binding"/>
    <property type="evidence" value="ECO:0007669"/>
    <property type="project" value="UniProtKB-UniRule"/>
</dbReference>